<keyword evidence="4" id="KW-0808">Transferase</keyword>
<keyword evidence="3" id="KW-0597">Phosphoprotein</keyword>
<keyword evidence="6" id="KW-0418">Kinase</keyword>
<dbReference type="PANTHER" id="PTHR24421">
    <property type="entry name" value="NITRATE/NITRITE SENSOR PROTEIN NARX-RELATED"/>
    <property type="match status" value="1"/>
</dbReference>
<keyword evidence="8" id="KW-0902">Two-component regulatory system</keyword>
<dbReference type="GO" id="GO:0016020">
    <property type="term" value="C:membrane"/>
    <property type="evidence" value="ECO:0007669"/>
    <property type="project" value="InterPro"/>
</dbReference>
<evidence type="ECO:0000259" key="9">
    <source>
        <dbReference type="PROSITE" id="PS50109"/>
    </source>
</evidence>
<evidence type="ECO:0000256" key="2">
    <source>
        <dbReference type="ARBA" id="ARBA00012438"/>
    </source>
</evidence>
<proteinExistence type="predicted"/>
<dbReference type="InterPro" id="IPR011712">
    <property type="entry name" value="Sig_transdc_His_kin_sub3_dim/P"/>
</dbReference>
<evidence type="ECO:0000313" key="10">
    <source>
        <dbReference type="EMBL" id="ASV30982.1"/>
    </source>
</evidence>
<dbReference type="PANTHER" id="PTHR24421:SF10">
    <property type="entry name" value="NITRATE_NITRITE SENSOR PROTEIN NARQ"/>
    <property type="match status" value="1"/>
</dbReference>
<dbReference type="Gene3D" id="3.30.565.10">
    <property type="entry name" value="Histidine kinase-like ATPase, C-terminal domain"/>
    <property type="match status" value="1"/>
</dbReference>
<dbReference type="EC" id="2.7.13.3" evidence="2"/>
<dbReference type="CDD" id="cd16917">
    <property type="entry name" value="HATPase_UhpB-NarQ-NarX-like"/>
    <property type="match status" value="1"/>
</dbReference>
<dbReference type="InterPro" id="IPR003594">
    <property type="entry name" value="HATPase_dom"/>
</dbReference>
<keyword evidence="5" id="KW-0547">Nucleotide-binding</keyword>
<dbReference type="KEGG" id="marb:CJ263_12570"/>
<evidence type="ECO:0000256" key="4">
    <source>
        <dbReference type="ARBA" id="ARBA00022679"/>
    </source>
</evidence>
<dbReference type="GO" id="GO:0005524">
    <property type="term" value="F:ATP binding"/>
    <property type="evidence" value="ECO:0007669"/>
    <property type="project" value="UniProtKB-KW"/>
</dbReference>
<dbReference type="Pfam" id="PF07730">
    <property type="entry name" value="HisKA_3"/>
    <property type="match status" value="1"/>
</dbReference>
<dbReference type="InterPro" id="IPR036890">
    <property type="entry name" value="HATPase_C_sf"/>
</dbReference>
<organism evidence="10 11">
    <name type="scientific">Maribacter cobaltidurans</name>
    <dbReference type="NCBI Taxonomy" id="1178778"/>
    <lineage>
        <taxon>Bacteria</taxon>
        <taxon>Pseudomonadati</taxon>
        <taxon>Bacteroidota</taxon>
        <taxon>Flavobacteriia</taxon>
        <taxon>Flavobacteriales</taxon>
        <taxon>Flavobacteriaceae</taxon>
        <taxon>Maribacter</taxon>
    </lineage>
</organism>
<dbReference type="RefSeq" id="WP_094997596.1">
    <property type="nucleotide sequence ID" value="NZ_BMJL01000007.1"/>
</dbReference>
<name>A0A223V6R1_9FLAO</name>
<dbReference type="PROSITE" id="PS50109">
    <property type="entry name" value="HIS_KIN"/>
    <property type="match status" value="1"/>
</dbReference>
<dbReference type="GO" id="GO:0046983">
    <property type="term" value="F:protein dimerization activity"/>
    <property type="evidence" value="ECO:0007669"/>
    <property type="project" value="InterPro"/>
</dbReference>
<sequence>MRQISWLYFVFTFCSLQIYAQKSELDSLLSATRAMENDSLQIEAYNKIAFEFIFKDVSKAKKIIEEGKQIALDHDFSFGIAQMTNTHGIYMDVIGKSDSANYYFSKALKLSREKKIPFIEAKCLNNLGMFHWNRTNYKEALAYFFDSLKMNEDLGNEKATANPLNNIGLIYLEMYLFEDALKYHRKALAIREKYGMSKEQVASLNNIGICLKSLGRLDEAIEVLNKGIQLAQSSGNYLDFYRLHDTLGNVLQLKGEFPKSLEAYLTALNAGKTNHSNIRDELSTNNNVVALYNKMNEPQKALHYIEEGLRILNENPNLETYAIDIHLNRAETLFMLDQNEMARASLDRYVVLQDSLFSETNAKALAEMETKYESAKKEKELLEQREQLTKRELEIKRKNNIIFGSLALAFLLGLIGYLFYGQQRLKNKQLLKEAELKAALMRIETQNRLQDQRLHISRDLHDSIGSNLTFIISTIDTVGYGLKNGNQQVKSQLDQLSKFAKNTIKELRDTIWAMNKEAISFEDLHYRINSFMTQADTSSKGVHFEFVVDSAIDQTHSFTANEGIHIYRIIQEAVTNALKHAFTKDDDIDQRKIAVHIYRTHDFFHIQIEDAGSGFDKEKVLMGNGLKNMQKRAKEIDGELEINATDGKGTILILKIPARYGEKD</sequence>
<dbReference type="SUPFAM" id="SSF55874">
    <property type="entry name" value="ATPase domain of HSP90 chaperone/DNA topoisomerase II/histidine kinase"/>
    <property type="match status" value="1"/>
</dbReference>
<dbReference type="InterPro" id="IPR005467">
    <property type="entry name" value="His_kinase_dom"/>
</dbReference>
<dbReference type="SUPFAM" id="SSF48452">
    <property type="entry name" value="TPR-like"/>
    <property type="match status" value="2"/>
</dbReference>
<dbReference type="Pfam" id="PF13374">
    <property type="entry name" value="TPR_10"/>
    <property type="match status" value="1"/>
</dbReference>
<dbReference type="Pfam" id="PF02518">
    <property type="entry name" value="HATPase_c"/>
    <property type="match status" value="1"/>
</dbReference>
<dbReference type="AlphaFoldDB" id="A0A223V6R1"/>
<gene>
    <name evidence="10" type="ORF">CJ263_12570</name>
</gene>
<keyword evidence="7" id="KW-0067">ATP-binding</keyword>
<dbReference type="Proteomes" id="UP000215244">
    <property type="component" value="Chromosome"/>
</dbReference>
<dbReference type="OrthoDB" id="9778366at2"/>
<dbReference type="Gene3D" id="1.20.5.1930">
    <property type="match status" value="1"/>
</dbReference>
<dbReference type="InterPro" id="IPR050482">
    <property type="entry name" value="Sensor_HK_TwoCompSys"/>
</dbReference>
<evidence type="ECO:0000256" key="7">
    <source>
        <dbReference type="ARBA" id="ARBA00022840"/>
    </source>
</evidence>
<dbReference type="SMART" id="SM00387">
    <property type="entry name" value="HATPase_c"/>
    <property type="match status" value="1"/>
</dbReference>
<dbReference type="InterPro" id="IPR011990">
    <property type="entry name" value="TPR-like_helical_dom_sf"/>
</dbReference>
<dbReference type="GO" id="GO:0000155">
    <property type="term" value="F:phosphorelay sensor kinase activity"/>
    <property type="evidence" value="ECO:0007669"/>
    <property type="project" value="InterPro"/>
</dbReference>
<dbReference type="Pfam" id="PF13424">
    <property type="entry name" value="TPR_12"/>
    <property type="match status" value="1"/>
</dbReference>
<evidence type="ECO:0000256" key="6">
    <source>
        <dbReference type="ARBA" id="ARBA00022777"/>
    </source>
</evidence>
<feature type="domain" description="Histidine kinase" evidence="9">
    <location>
        <begin position="459"/>
        <end position="660"/>
    </location>
</feature>
<protein>
    <recommendedName>
        <fullName evidence="2">histidine kinase</fullName>
        <ecNumber evidence="2">2.7.13.3</ecNumber>
    </recommendedName>
</protein>
<dbReference type="SMART" id="SM00028">
    <property type="entry name" value="TPR"/>
    <property type="match status" value="6"/>
</dbReference>
<evidence type="ECO:0000256" key="1">
    <source>
        <dbReference type="ARBA" id="ARBA00000085"/>
    </source>
</evidence>
<keyword evidence="11" id="KW-1185">Reference proteome</keyword>
<dbReference type="PROSITE" id="PS50005">
    <property type="entry name" value="TPR"/>
    <property type="match status" value="3"/>
</dbReference>
<dbReference type="EMBL" id="CP022957">
    <property type="protein sequence ID" value="ASV30982.1"/>
    <property type="molecule type" value="Genomic_DNA"/>
</dbReference>
<reference evidence="10 11" key="1">
    <citation type="submission" date="2017-08" db="EMBL/GenBank/DDBJ databases">
        <title>The complete genome sequence of Maribacter sp. B1, isolated from deep-sea sediment.</title>
        <authorList>
            <person name="Wu Y.-H."/>
            <person name="Cheng H."/>
            <person name="Xu X.-W."/>
        </authorList>
    </citation>
    <scope>NUCLEOTIDE SEQUENCE [LARGE SCALE GENOMIC DNA]</scope>
    <source>
        <strain evidence="10 11">B1</strain>
    </source>
</reference>
<evidence type="ECO:0000256" key="3">
    <source>
        <dbReference type="ARBA" id="ARBA00022553"/>
    </source>
</evidence>
<comment type="catalytic activity">
    <reaction evidence="1">
        <text>ATP + protein L-histidine = ADP + protein N-phospho-L-histidine.</text>
        <dbReference type="EC" id="2.7.13.3"/>
    </reaction>
</comment>
<accession>A0A223V6R1</accession>
<evidence type="ECO:0000256" key="5">
    <source>
        <dbReference type="ARBA" id="ARBA00022741"/>
    </source>
</evidence>
<dbReference type="InterPro" id="IPR019734">
    <property type="entry name" value="TPR_rpt"/>
</dbReference>
<evidence type="ECO:0000313" key="11">
    <source>
        <dbReference type="Proteomes" id="UP000215244"/>
    </source>
</evidence>
<evidence type="ECO:0000256" key="8">
    <source>
        <dbReference type="ARBA" id="ARBA00023012"/>
    </source>
</evidence>
<dbReference type="Gene3D" id="1.25.40.10">
    <property type="entry name" value="Tetratricopeptide repeat domain"/>
    <property type="match status" value="2"/>
</dbReference>